<dbReference type="OrthoDB" id="1068010at2"/>
<evidence type="ECO:0000313" key="2">
    <source>
        <dbReference type="EMBL" id="APF20342.1"/>
    </source>
</evidence>
<evidence type="ECO:0000313" key="6">
    <source>
        <dbReference type="Proteomes" id="UP000183868"/>
    </source>
</evidence>
<evidence type="ECO:0000313" key="4">
    <source>
        <dbReference type="EMBL" id="EHO41125.1"/>
    </source>
</evidence>
<reference evidence="3 5" key="1">
    <citation type="submission" date="2011-09" db="EMBL/GenBank/DDBJ databases">
        <title>The permanent draft genome of Caldithrix abyssi DSM 13497.</title>
        <authorList>
            <consortium name="US DOE Joint Genome Institute (JGI-PGF)"/>
            <person name="Lucas S."/>
            <person name="Han J."/>
            <person name="Lapidus A."/>
            <person name="Bruce D."/>
            <person name="Goodwin L."/>
            <person name="Pitluck S."/>
            <person name="Peters L."/>
            <person name="Kyrpides N."/>
            <person name="Mavromatis K."/>
            <person name="Ivanova N."/>
            <person name="Mikhailova N."/>
            <person name="Chertkov O."/>
            <person name="Detter J.C."/>
            <person name="Tapia R."/>
            <person name="Han C."/>
            <person name="Land M."/>
            <person name="Hauser L."/>
            <person name="Markowitz V."/>
            <person name="Cheng J.-F."/>
            <person name="Hugenholtz P."/>
            <person name="Woyke T."/>
            <person name="Wu D."/>
            <person name="Spring S."/>
            <person name="Brambilla E."/>
            <person name="Klenk H.-P."/>
            <person name="Eisen J.A."/>
        </authorList>
    </citation>
    <scope>NUCLEOTIDE SEQUENCE [LARGE SCALE GENOMIC DNA]</scope>
    <source>
        <strain evidence="3 5">DSM 13497</strain>
    </source>
</reference>
<dbReference type="InterPro" id="IPR009951">
    <property type="entry name" value="Host-nuc_inhib_Gam"/>
</dbReference>
<keyword evidence="5" id="KW-1185">Reference proteome</keyword>
<dbReference type="eggNOG" id="COG4396">
    <property type="taxonomic scope" value="Bacteria"/>
</dbReference>
<dbReference type="EMBL" id="CM001402">
    <property type="protein sequence ID" value="EHO40393.1"/>
    <property type="molecule type" value="Genomic_DNA"/>
</dbReference>
<dbReference type="KEGG" id="caby:Cabys_3596"/>
<dbReference type="AlphaFoldDB" id="H1XTG0"/>
<reference evidence="1 6" key="2">
    <citation type="submission" date="2016-11" db="EMBL/GenBank/DDBJ databases">
        <title>Genomic analysis of Caldithrix abyssi and proposal of a novel bacterial phylum Caldithrichaeota.</title>
        <authorList>
            <person name="Kublanov I."/>
            <person name="Sigalova O."/>
            <person name="Gavrilov S."/>
            <person name="Lebedinsky A."/>
            <person name="Ivanova N."/>
            <person name="Daum C."/>
            <person name="Reddy T."/>
            <person name="Klenk H.P."/>
            <person name="Goker M."/>
            <person name="Reva O."/>
            <person name="Miroshnichenko M."/>
            <person name="Kyprides N."/>
            <person name="Woyke T."/>
            <person name="Gelfand M."/>
        </authorList>
    </citation>
    <scope>NUCLEOTIDE SEQUENCE [LARGE SCALE GENOMIC DNA]</scope>
    <source>
        <strain evidence="1 6">LF13</strain>
    </source>
</reference>
<dbReference type="EMBL" id="CM001402">
    <property type="protein sequence ID" value="EHO41125.1"/>
    <property type="molecule type" value="Genomic_DNA"/>
</dbReference>
<dbReference type="STRING" id="880073.Cabys_218"/>
<dbReference type="Pfam" id="PF07352">
    <property type="entry name" value="Phage_Mu_Gam"/>
    <property type="match status" value="1"/>
</dbReference>
<evidence type="ECO:0000313" key="3">
    <source>
        <dbReference type="EMBL" id="EHO40393.1"/>
    </source>
</evidence>
<gene>
    <name evidence="1" type="ORF">Cabys_218</name>
    <name evidence="2" type="ORF">Cabys_3596</name>
    <name evidence="3" type="ORF">Calab_0754</name>
    <name evidence="4" type="ORF">Calab_1505</name>
</gene>
<organism evidence="3 5">
    <name type="scientific">Caldithrix abyssi DSM 13497</name>
    <dbReference type="NCBI Taxonomy" id="880073"/>
    <lineage>
        <taxon>Bacteria</taxon>
        <taxon>Pseudomonadati</taxon>
        <taxon>Calditrichota</taxon>
        <taxon>Calditrichia</taxon>
        <taxon>Calditrichales</taxon>
        <taxon>Calditrichaceae</taxon>
        <taxon>Caldithrix</taxon>
    </lineage>
</organism>
<dbReference type="GO" id="GO:0042262">
    <property type="term" value="P:DNA protection"/>
    <property type="evidence" value="ECO:0007669"/>
    <property type="project" value="InterPro"/>
</dbReference>
<dbReference type="EMBL" id="CP018099">
    <property type="protein sequence ID" value="APF20342.1"/>
    <property type="molecule type" value="Genomic_DNA"/>
</dbReference>
<dbReference type="PaxDb" id="880073-Calab_0754"/>
<dbReference type="Proteomes" id="UP000004671">
    <property type="component" value="Chromosome"/>
</dbReference>
<accession>H1XTG0</accession>
<dbReference type="InParanoid" id="H1XTG0"/>
<dbReference type="KEGG" id="caby:Cabys_218"/>
<evidence type="ECO:0000313" key="1">
    <source>
        <dbReference type="EMBL" id="APF16969.1"/>
    </source>
</evidence>
<dbReference type="GO" id="GO:0003690">
    <property type="term" value="F:double-stranded DNA binding"/>
    <property type="evidence" value="ECO:0007669"/>
    <property type="project" value="InterPro"/>
</dbReference>
<dbReference type="Proteomes" id="UP000183868">
    <property type="component" value="Chromosome"/>
</dbReference>
<sequence>MGKARKKVVLKSNLQNWEEVNETLRAIAEKQSYVEAMVNKYNEAEARRRKALDDKINPIKKEIADMELDLSLFCEEHKDEFGKKKSKELSNGIVGFRLGMPKLKTLKGFTWKAVLELIKRSVFKDDYIRTKEEVAKDKIIQDALTKQLDQEVLDTMGVQVVQEETFYYEPRIATENMEKAS</sequence>
<dbReference type="RefSeq" id="WP_006927362.1">
    <property type="nucleotide sequence ID" value="NZ_CM001402.1"/>
</dbReference>
<evidence type="ECO:0000313" key="5">
    <source>
        <dbReference type="Proteomes" id="UP000004671"/>
    </source>
</evidence>
<dbReference type="HOGENOM" id="CLU_129156_0_0_0"/>
<dbReference type="Gene3D" id="1.20.5.170">
    <property type="match status" value="1"/>
</dbReference>
<dbReference type="SUPFAM" id="SSF161266">
    <property type="entry name" value="Gam-like"/>
    <property type="match status" value="1"/>
</dbReference>
<name>H1XTG0_CALAY</name>
<dbReference type="EMBL" id="CP018099">
    <property type="protein sequence ID" value="APF16969.1"/>
    <property type="molecule type" value="Genomic_DNA"/>
</dbReference>
<proteinExistence type="predicted"/>
<protein>
    <submittedName>
        <fullName evidence="1">Mu-like prophage host-nuclease inhibitor protein Gam</fullName>
    </submittedName>
</protein>